<gene>
    <name evidence="1" type="ORF">E4U42_005468</name>
</gene>
<proteinExistence type="predicted"/>
<evidence type="ECO:0000313" key="2">
    <source>
        <dbReference type="Proteomes" id="UP000811619"/>
    </source>
</evidence>
<protein>
    <submittedName>
        <fullName evidence="1">Uncharacterized protein</fullName>
    </submittedName>
</protein>
<reference evidence="1" key="1">
    <citation type="journal article" date="2020" name="bioRxiv">
        <title>Whole genome comparisons of ergot fungi reveals the divergence and evolution of species within the genus Claviceps are the result of varying mechanisms driving genome evolution and host range expansion.</title>
        <authorList>
            <person name="Wyka S.A."/>
            <person name="Mondo S.J."/>
            <person name="Liu M."/>
            <person name="Dettman J."/>
            <person name="Nalam V."/>
            <person name="Broders K.D."/>
        </authorList>
    </citation>
    <scope>NUCLEOTIDE SEQUENCE</scope>
    <source>
        <strain evidence="1">CCC 489</strain>
    </source>
</reference>
<evidence type="ECO:0000313" key="1">
    <source>
        <dbReference type="EMBL" id="KAG5929544.1"/>
    </source>
</evidence>
<name>A0A8K0NNZ3_9HYPO</name>
<dbReference type="Proteomes" id="UP000811619">
    <property type="component" value="Unassembled WGS sequence"/>
</dbReference>
<comment type="caution">
    <text evidence="1">The sequence shown here is derived from an EMBL/GenBank/DDBJ whole genome shotgun (WGS) entry which is preliminary data.</text>
</comment>
<accession>A0A8K0NNZ3</accession>
<dbReference type="AlphaFoldDB" id="A0A8K0NNZ3"/>
<keyword evidence="2" id="KW-1185">Reference proteome</keyword>
<sequence>MAQQLEKCFSACSTLYDYVIGLKAVALAPASHWNAASHVKKHPDICPGVGRSTLLALASDLRVADDVKNGASQSQRYKNCGLWKTWDSDAR</sequence>
<dbReference type="EMBL" id="SRPY01000052">
    <property type="protein sequence ID" value="KAG5929544.1"/>
    <property type="molecule type" value="Genomic_DNA"/>
</dbReference>
<organism evidence="1 2">
    <name type="scientific">Claviceps africana</name>
    <dbReference type="NCBI Taxonomy" id="83212"/>
    <lineage>
        <taxon>Eukaryota</taxon>
        <taxon>Fungi</taxon>
        <taxon>Dikarya</taxon>
        <taxon>Ascomycota</taxon>
        <taxon>Pezizomycotina</taxon>
        <taxon>Sordariomycetes</taxon>
        <taxon>Hypocreomycetidae</taxon>
        <taxon>Hypocreales</taxon>
        <taxon>Clavicipitaceae</taxon>
        <taxon>Claviceps</taxon>
    </lineage>
</organism>